<organism evidence="4 5">
    <name type="scientific">Pseudoalteromonas carrageenovora IAM 12662</name>
    <dbReference type="NCBI Taxonomy" id="1314868"/>
    <lineage>
        <taxon>Bacteria</taxon>
        <taxon>Pseudomonadati</taxon>
        <taxon>Pseudomonadota</taxon>
        <taxon>Gammaproteobacteria</taxon>
        <taxon>Alteromonadales</taxon>
        <taxon>Pseudoalteromonadaceae</taxon>
        <taxon>Pseudoalteromonas</taxon>
    </lineage>
</organism>
<evidence type="ECO:0000313" key="6">
    <source>
        <dbReference type="Proteomes" id="UP000615003"/>
    </source>
</evidence>
<name>A0A2K4XBL6_PSEVC</name>
<feature type="signal peptide" evidence="1">
    <location>
        <begin position="1"/>
        <end position="22"/>
    </location>
</feature>
<feature type="domain" description="Pili assembly chaperone N-terminal" evidence="2">
    <location>
        <begin position="26"/>
        <end position="151"/>
    </location>
</feature>
<reference evidence="4 5" key="2">
    <citation type="submission" date="2017-11" db="EMBL/GenBank/DDBJ databases">
        <authorList>
            <person name="Han C.G."/>
        </authorList>
    </citation>
    <scope>NUCLEOTIDE SEQUENCE [LARGE SCALE GENOMIC DNA]</scope>
    <source>
        <strain evidence="5">ATCC 43555</strain>
        <strain evidence="4">ATCC43555</strain>
    </source>
</reference>
<dbReference type="Proteomes" id="UP000238288">
    <property type="component" value="Chromosome PCAR9a"/>
</dbReference>
<dbReference type="InterPro" id="IPR013783">
    <property type="entry name" value="Ig-like_fold"/>
</dbReference>
<dbReference type="AlphaFoldDB" id="A0A2K4XBL6"/>
<evidence type="ECO:0000313" key="5">
    <source>
        <dbReference type="Proteomes" id="UP000238288"/>
    </source>
</evidence>
<sequence length="276" mass="31095">MFYKVVVLLALSVCTIGKSAHANLLISPTRISFDERQRTAKVTVINTGDKYQTYRVLWSEKQAQPTGGYIQLAEPTNESLSTMARLSPKQMRLAPGEKQTVKIAIRKPKNLVSGEYRSHLLFQALPGENTNKTSSIKVNMIMSYSIPILLRKDMQQPNVVIEQAQLVLNNSNKRPQFLLNINREGKFSSYGKLSAYFVDSNNEQVKIAEIGNLSIYPEVNNAFVTLSLFSDKNLDKTGKVIFKYEGSQEYKDLEFAQYTLPLTSQSLNVLTVNEAK</sequence>
<keyword evidence="6" id="KW-1185">Reference proteome</keyword>
<dbReference type="GO" id="GO:0071555">
    <property type="term" value="P:cell wall organization"/>
    <property type="evidence" value="ECO:0007669"/>
    <property type="project" value="InterPro"/>
</dbReference>
<gene>
    <name evidence="4" type="ORF">PCAR9_A30904</name>
    <name evidence="3" type="ORF">PCARR_a1918</name>
</gene>
<accession>A0A2K4XBL6</accession>
<dbReference type="GO" id="GO:0030288">
    <property type="term" value="C:outer membrane-bounded periplasmic space"/>
    <property type="evidence" value="ECO:0007669"/>
    <property type="project" value="InterPro"/>
</dbReference>
<reference evidence="3 6" key="1">
    <citation type="submission" date="2015-06" db="EMBL/GenBank/DDBJ databases">
        <title>Genome sequence of Pseudoalteromonas carrageenovora.</title>
        <authorList>
            <person name="Xie B.-B."/>
            <person name="Rong J.-C."/>
            <person name="Qin Q.-L."/>
            <person name="Zhang Y.-Z."/>
        </authorList>
    </citation>
    <scope>NUCLEOTIDE SEQUENCE [LARGE SCALE GENOMIC DNA]</scope>
    <source>
        <strain evidence="3 6">IAM 12662</strain>
    </source>
</reference>
<keyword evidence="1" id="KW-0732">Signal</keyword>
<evidence type="ECO:0000313" key="4">
    <source>
        <dbReference type="EMBL" id="SOU41713.1"/>
    </source>
</evidence>
<evidence type="ECO:0000256" key="1">
    <source>
        <dbReference type="SAM" id="SignalP"/>
    </source>
</evidence>
<dbReference type="PANTHER" id="PTHR30251">
    <property type="entry name" value="PILUS ASSEMBLY CHAPERONE"/>
    <property type="match status" value="1"/>
</dbReference>
<evidence type="ECO:0000313" key="3">
    <source>
        <dbReference type="EMBL" id="MBE0383631.1"/>
    </source>
</evidence>
<dbReference type="InterPro" id="IPR050643">
    <property type="entry name" value="Periplasmic_pilus_chap"/>
</dbReference>
<dbReference type="Gene3D" id="2.60.40.10">
    <property type="entry name" value="Immunoglobulins"/>
    <property type="match status" value="1"/>
</dbReference>
<dbReference type="Proteomes" id="UP000615003">
    <property type="component" value="Unassembled WGS sequence"/>
</dbReference>
<protein>
    <recommendedName>
        <fullName evidence="2">Pili assembly chaperone N-terminal domain-containing protein</fullName>
    </recommendedName>
</protein>
<dbReference type="EMBL" id="AQGW01000023">
    <property type="protein sequence ID" value="MBE0383631.1"/>
    <property type="molecule type" value="Genomic_DNA"/>
</dbReference>
<dbReference type="InterPro" id="IPR008962">
    <property type="entry name" value="PapD-like_sf"/>
</dbReference>
<dbReference type="InterPro" id="IPR016147">
    <property type="entry name" value="Pili_assmbl_chaperone_N"/>
</dbReference>
<dbReference type="Pfam" id="PF00345">
    <property type="entry name" value="PapD_N"/>
    <property type="match status" value="1"/>
</dbReference>
<proteinExistence type="predicted"/>
<dbReference type="SUPFAM" id="SSF49354">
    <property type="entry name" value="PapD-like"/>
    <property type="match status" value="1"/>
</dbReference>
<dbReference type="EMBL" id="LT965928">
    <property type="protein sequence ID" value="SOU41713.1"/>
    <property type="molecule type" value="Genomic_DNA"/>
</dbReference>
<feature type="chain" id="PRO_5014426612" description="Pili assembly chaperone N-terminal domain-containing protein" evidence="1">
    <location>
        <begin position="23"/>
        <end position="276"/>
    </location>
</feature>
<dbReference type="GeneID" id="93664398"/>
<dbReference type="PANTHER" id="PTHR30251:SF4">
    <property type="entry name" value="SLR1668 PROTEIN"/>
    <property type="match status" value="1"/>
</dbReference>
<dbReference type="RefSeq" id="WP_104643143.1">
    <property type="nucleotide sequence ID" value="NZ_AQGW01000023.1"/>
</dbReference>
<dbReference type="OrthoDB" id="6658153at2"/>
<evidence type="ECO:0000259" key="2">
    <source>
        <dbReference type="Pfam" id="PF00345"/>
    </source>
</evidence>